<dbReference type="AlphaFoldDB" id="X1JGA4"/>
<proteinExistence type="predicted"/>
<dbReference type="EMBL" id="BARU01038067">
    <property type="protein sequence ID" value="GAH80535.1"/>
    <property type="molecule type" value="Genomic_DNA"/>
</dbReference>
<gene>
    <name evidence="1" type="ORF">S03H2_59214</name>
</gene>
<evidence type="ECO:0000313" key="1">
    <source>
        <dbReference type="EMBL" id="GAH80535.1"/>
    </source>
</evidence>
<organism evidence="1">
    <name type="scientific">marine sediment metagenome</name>
    <dbReference type="NCBI Taxonomy" id="412755"/>
    <lineage>
        <taxon>unclassified sequences</taxon>
        <taxon>metagenomes</taxon>
        <taxon>ecological metagenomes</taxon>
    </lineage>
</organism>
<name>X1JGA4_9ZZZZ</name>
<protein>
    <submittedName>
        <fullName evidence="1">Uncharacterized protein</fullName>
    </submittedName>
</protein>
<sequence length="43" mass="4908">MQTKLQRLVKNIKEISGGNGMEERIKKMEVAMEQLKEMGDGID</sequence>
<comment type="caution">
    <text evidence="1">The sequence shown here is derived from an EMBL/GenBank/DDBJ whole genome shotgun (WGS) entry which is preliminary data.</text>
</comment>
<feature type="non-terminal residue" evidence="1">
    <location>
        <position position="43"/>
    </location>
</feature>
<accession>X1JGA4</accession>
<reference evidence="1" key="1">
    <citation type="journal article" date="2014" name="Front. Microbiol.">
        <title>High frequency of phylogenetically diverse reductive dehalogenase-homologous genes in deep subseafloor sedimentary metagenomes.</title>
        <authorList>
            <person name="Kawai M."/>
            <person name="Futagami T."/>
            <person name="Toyoda A."/>
            <person name="Takaki Y."/>
            <person name="Nishi S."/>
            <person name="Hori S."/>
            <person name="Arai W."/>
            <person name="Tsubouchi T."/>
            <person name="Morono Y."/>
            <person name="Uchiyama I."/>
            <person name="Ito T."/>
            <person name="Fujiyama A."/>
            <person name="Inagaki F."/>
            <person name="Takami H."/>
        </authorList>
    </citation>
    <scope>NUCLEOTIDE SEQUENCE</scope>
    <source>
        <strain evidence="1">Expedition CK06-06</strain>
    </source>
</reference>